<evidence type="ECO:0000256" key="9">
    <source>
        <dbReference type="ARBA" id="ARBA00023002"/>
    </source>
</evidence>
<feature type="topological domain" description="Periplasmic" evidence="14">
    <location>
        <begin position="87"/>
        <end position="141"/>
    </location>
</feature>
<evidence type="ECO:0000256" key="11">
    <source>
        <dbReference type="ARBA" id="ARBA00023157"/>
    </source>
</evidence>
<comment type="caution">
    <text evidence="14">Lacks conserved residue(s) required for the propagation of feature annotation.</text>
</comment>
<keyword evidence="17" id="KW-1185">Reference proteome</keyword>
<organism evidence="16 17">
    <name type="scientific">Zobellella taiwanensis</name>
    <dbReference type="NCBI Taxonomy" id="347535"/>
    <lineage>
        <taxon>Bacteria</taxon>
        <taxon>Pseudomonadati</taxon>
        <taxon>Pseudomonadota</taxon>
        <taxon>Gammaproteobacteria</taxon>
        <taxon>Aeromonadales</taxon>
        <taxon>Aeromonadaceae</taxon>
        <taxon>Zobellella</taxon>
    </lineage>
</organism>
<evidence type="ECO:0000256" key="14">
    <source>
        <dbReference type="HAMAP-Rule" id="MF_00286"/>
    </source>
</evidence>
<dbReference type="InterPro" id="IPR023380">
    <property type="entry name" value="DsbB-like_sf"/>
</dbReference>
<dbReference type="GO" id="GO:0006457">
    <property type="term" value="P:protein folding"/>
    <property type="evidence" value="ECO:0007669"/>
    <property type="project" value="InterPro"/>
</dbReference>
<dbReference type="InterPro" id="IPR022920">
    <property type="entry name" value="Disulphide_bond_form_DsbB"/>
</dbReference>
<evidence type="ECO:0000256" key="13">
    <source>
        <dbReference type="ARBA" id="ARBA00023284"/>
    </source>
</evidence>
<sequence>MNAFSRTRLAWGLLAAGSTALLLIALFFQYVQGYAPCVMCVYQRAALVGVIAAALLGWLAPAHSMAGPLALLGWLAASIEGYLLAREHVGYQLDPSPFNQCSTFAEFPAWFQLDVWLPALFYPSGDCSQIDWSWLGLSMPQWLMGIFAVLALLAALFLGARLLAAVRR</sequence>
<protein>
    <recommendedName>
        <fullName evidence="14">Disulfide bond formation protein B</fullName>
    </recommendedName>
    <alternativeName>
        <fullName evidence="14">Disulfide oxidoreductase</fullName>
    </alternativeName>
</protein>
<evidence type="ECO:0000256" key="10">
    <source>
        <dbReference type="ARBA" id="ARBA00023136"/>
    </source>
</evidence>
<reference evidence="16 17" key="1">
    <citation type="submission" date="2018-03" db="EMBL/GenBank/DDBJ databases">
        <title>The draft genome of Zobellella taiwanensis JCM 13381.</title>
        <authorList>
            <person name="Liu L."/>
            <person name="Li L."/>
            <person name="Wang T."/>
            <person name="Zhang X."/>
            <person name="Liang L."/>
        </authorList>
    </citation>
    <scope>NUCLEOTIDE SEQUENCE [LARGE SCALE GENOMIC DNA]</scope>
    <source>
        <strain evidence="16 17">JCM 13381</strain>
    </source>
</reference>
<dbReference type="GO" id="GO:0009055">
    <property type="term" value="F:electron transfer activity"/>
    <property type="evidence" value="ECO:0007669"/>
    <property type="project" value="UniProtKB-UniRule"/>
</dbReference>
<evidence type="ECO:0000256" key="7">
    <source>
        <dbReference type="ARBA" id="ARBA00022982"/>
    </source>
</evidence>
<comment type="similarity">
    <text evidence="2 14">Belongs to the DsbB family.</text>
</comment>
<feature type="topological domain" description="Cytoplasmic" evidence="14">
    <location>
        <begin position="161"/>
        <end position="168"/>
    </location>
</feature>
<dbReference type="OrthoDB" id="3711263at2"/>
<keyword evidence="9 14" id="KW-0560">Oxidoreductase</keyword>
<feature type="disulfide bond" description="Redox-active" evidence="14">
    <location>
        <begin position="101"/>
        <end position="127"/>
    </location>
</feature>
<feature type="transmembrane region" description="Helical" evidence="15">
    <location>
        <begin position="43"/>
        <end position="60"/>
    </location>
</feature>
<evidence type="ECO:0000313" key="17">
    <source>
        <dbReference type="Proteomes" id="UP000242181"/>
    </source>
</evidence>
<evidence type="ECO:0000313" key="16">
    <source>
        <dbReference type="EMBL" id="PSJ47097.1"/>
    </source>
</evidence>
<dbReference type="EMBL" id="PXYH01000002">
    <property type="protein sequence ID" value="PSJ47097.1"/>
    <property type="molecule type" value="Genomic_DNA"/>
</dbReference>
<comment type="caution">
    <text evidence="16">The sequence shown here is derived from an EMBL/GenBank/DDBJ whole genome shotgun (WGS) entry which is preliminary data.</text>
</comment>
<keyword evidence="5" id="KW-0997">Cell inner membrane</keyword>
<keyword evidence="13 14" id="KW-0676">Redox-active center</keyword>
<dbReference type="InterPro" id="IPR050183">
    <property type="entry name" value="DsbB"/>
</dbReference>
<proteinExistence type="inferred from homology"/>
<dbReference type="RefSeq" id="WP_106452025.1">
    <property type="nucleotide sequence ID" value="NZ_PXYH01000002.1"/>
</dbReference>
<dbReference type="HAMAP" id="MF_00286">
    <property type="entry name" value="DsbB"/>
    <property type="match status" value="1"/>
</dbReference>
<evidence type="ECO:0000256" key="8">
    <source>
        <dbReference type="ARBA" id="ARBA00022989"/>
    </source>
</evidence>
<dbReference type="NCBIfam" id="NF002485">
    <property type="entry name" value="PRK01749.1"/>
    <property type="match status" value="1"/>
</dbReference>
<dbReference type="GO" id="GO:0005886">
    <property type="term" value="C:plasma membrane"/>
    <property type="evidence" value="ECO:0007669"/>
    <property type="project" value="UniProtKB-SubCell"/>
</dbReference>
<evidence type="ECO:0000256" key="4">
    <source>
        <dbReference type="ARBA" id="ARBA00022475"/>
    </source>
</evidence>
<dbReference type="Gene3D" id="1.20.1550.10">
    <property type="entry name" value="DsbB-like"/>
    <property type="match status" value="1"/>
</dbReference>
<evidence type="ECO:0000256" key="1">
    <source>
        <dbReference type="ARBA" id="ARBA00004429"/>
    </source>
</evidence>
<dbReference type="AlphaFoldDB" id="A0A2P7RA41"/>
<dbReference type="Proteomes" id="UP000242181">
    <property type="component" value="Unassembled WGS sequence"/>
</dbReference>
<feature type="topological domain" description="Periplasmic" evidence="14">
    <location>
        <begin position="28"/>
        <end position="45"/>
    </location>
</feature>
<evidence type="ECO:0000256" key="5">
    <source>
        <dbReference type="ARBA" id="ARBA00022519"/>
    </source>
</evidence>
<evidence type="ECO:0000256" key="2">
    <source>
        <dbReference type="ARBA" id="ARBA00008823"/>
    </source>
</evidence>
<name>A0A2P7RA41_9GAMM</name>
<keyword evidence="12 14" id="KW-0143">Chaperone</keyword>
<gene>
    <name evidence="14" type="primary">dsbB</name>
    <name evidence="16" type="ORF">C7I36_01710</name>
</gene>
<comment type="subcellular location">
    <subcellularLocation>
        <location evidence="1">Cell inner membrane</location>
        <topology evidence="1">Multi-pass membrane protein</topology>
    </subcellularLocation>
    <subcellularLocation>
        <location evidence="14">Cell membrane</location>
        <topology evidence="14">Multi-pass membrane protein</topology>
    </subcellularLocation>
</comment>
<feature type="disulfide bond" description="Redox-active" evidence="14">
    <location>
        <begin position="37"/>
        <end position="40"/>
    </location>
</feature>
<dbReference type="Pfam" id="PF02600">
    <property type="entry name" value="DsbB"/>
    <property type="match status" value="1"/>
</dbReference>
<keyword evidence="6 14" id="KW-0812">Transmembrane</keyword>
<dbReference type="PANTHER" id="PTHR36570:SF2">
    <property type="entry name" value="DISULFIDE BOND FORMATION PROTEIN B"/>
    <property type="match status" value="1"/>
</dbReference>
<feature type="topological domain" description="Cytoplasmic" evidence="14">
    <location>
        <begin position="1"/>
        <end position="10"/>
    </location>
</feature>
<keyword evidence="4 14" id="KW-1003">Cell membrane</keyword>
<dbReference type="InterPro" id="IPR003752">
    <property type="entry name" value="DiS_bond_form_DsbB/BdbC"/>
</dbReference>
<evidence type="ECO:0000256" key="3">
    <source>
        <dbReference type="ARBA" id="ARBA00022448"/>
    </source>
</evidence>
<dbReference type="GO" id="GO:0015035">
    <property type="term" value="F:protein-disulfide reductase activity"/>
    <property type="evidence" value="ECO:0007669"/>
    <property type="project" value="UniProtKB-UniRule"/>
</dbReference>
<feature type="transmembrane region" description="Helical" evidence="15">
    <location>
        <begin position="67"/>
        <end position="85"/>
    </location>
</feature>
<keyword evidence="8 14" id="KW-1133">Transmembrane helix</keyword>
<evidence type="ECO:0000256" key="15">
    <source>
        <dbReference type="SAM" id="Phobius"/>
    </source>
</evidence>
<keyword evidence="3 14" id="KW-0813">Transport</keyword>
<evidence type="ECO:0000256" key="6">
    <source>
        <dbReference type="ARBA" id="ARBA00022692"/>
    </source>
</evidence>
<keyword evidence="11 14" id="KW-1015">Disulfide bond</keyword>
<keyword evidence="7 14" id="KW-0249">Electron transport</keyword>
<comment type="function">
    <text evidence="14">Required for disulfide bond formation in some periplasmic proteins. Acts by oxidizing the DsbA protein.</text>
</comment>
<keyword evidence="10 14" id="KW-0472">Membrane</keyword>
<evidence type="ECO:0000256" key="12">
    <source>
        <dbReference type="ARBA" id="ARBA00023186"/>
    </source>
</evidence>
<feature type="transmembrane region" description="Helical" evidence="15">
    <location>
        <begin position="142"/>
        <end position="164"/>
    </location>
</feature>
<accession>A0A2P7RA41</accession>
<dbReference type="PANTHER" id="PTHR36570">
    <property type="entry name" value="DISULFIDE BOND FORMATION PROTEIN B"/>
    <property type="match status" value="1"/>
</dbReference>
<dbReference type="SUPFAM" id="SSF158442">
    <property type="entry name" value="DsbB-like"/>
    <property type="match status" value="1"/>
</dbReference>